<protein>
    <submittedName>
        <fullName evidence="6">Ankyrin</fullName>
    </submittedName>
</protein>
<feature type="transmembrane region" description="Helical" evidence="5">
    <location>
        <begin position="360"/>
        <end position="383"/>
    </location>
</feature>
<keyword evidence="2 3" id="KW-0040">ANK repeat</keyword>
<evidence type="ECO:0000256" key="2">
    <source>
        <dbReference type="ARBA" id="ARBA00023043"/>
    </source>
</evidence>
<organism evidence="6 7">
    <name type="scientific">Ascobolus immersus RN42</name>
    <dbReference type="NCBI Taxonomy" id="1160509"/>
    <lineage>
        <taxon>Eukaryota</taxon>
        <taxon>Fungi</taxon>
        <taxon>Dikarya</taxon>
        <taxon>Ascomycota</taxon>
        <taxon>Pezizomycotina</taxon>
        <taxon>Pezizomycetes</taxon>
        <taxon>Pezizales</taxon>
        <taxon>Ascobolaceae</taxon>
        <taxon>Ascobolus</taxon>
    </lineage>
</organism>
<dbReference type="OrthoDB" id="9995210at2759"/>
<dbReference type="PANTHER" id="PTHR24198:SF165">
    <property type="entry name" value="ANKYRIN REPEAT-CONTAINING PROTEIN-RELATED"/>
    <property type="match status" value="1"/>
</dbReference>
<feature type="transmembrane region" description="Helical" evidence="5">
    <location>
        <begin position="317"/>
        <end position="340"/>
    </location>
</feature>
<keyword evidence="5" id="KW-1133">Transmembrane helix</keyword>
<proteinExistence type="predicted"/>
<reference evidence="6 7" key="1">
    <citation type="journal article" date="2018" name="Nat. Ecol. Evol.">
        <title>Pezizomycetes genomes reveal the molecular basis of ectomycorrhizal truffle lifestyle.</title>
        <authorList>
            <person name="Murat C."/>
            <person name="Payen T."/>
            <person name="Noel B."/>
            <person name="Kuo A."/>
            <person name="Morin E."/>
            <person name="Chen J."/>
            <person name="Kohler A."/>
            <person name="Krizsan K."/>
            <person name="Balestrini R."/>
            <person name="Da Silva C."/>
            <person name="Montanini B."/>
            <person name="Hainaut M."/>
            <person name="Levati E."/>
            <person name="Barry K.W."/>
            <person name="Belfiori B."/>
            <person name="Cichocki N."/>
            <person name="Clum A."/>
            <person name="Dockter R.B."/>
            <person name="Fauchery L."/>
            <person name="Guy J."/>
            <person name="Iotti M."/>
            <person name="Le Tacon F."/>
            <person name="Lindquist E.A."/>
            <person name="Lipzen A."/>
            <person name="Malagnac F."/>
            <person name="Mello A."/>
            <person name="Molinier V."/>
            <person name="Miyauchi S."/>
            <person name="Poulain J."/>
            <person name="Riccioni C."/>
            <person name="Rubini A."/>
            <person name="Sitrit Y."/>
            <person name="Splivallo R."/>
            <person name="Traeger S."/>
            <person name="Wang M."/>
            <person name="Zifcakova L."/>
            <person name="Wipf D."/>
            <person name="Zambonelli A."/>
            <person name="Paolocci F."/>
            <person name="Nowrousian M."/>
            <person name="Ottonello S."/>
            <person name="Baldrian P."/>
            <person name="Spatafora J.W."/>
            <person name="Henrissat B."/>
            <person name="Nagy L.G."/>
            <person name="Aury J.M."/>
            <person name="Wincker P."/>
            <person name="Grigoriev I.V."/>
            <person name="Bonfante P."/>
            <person name="Martin F.M."/>
        </authorList>
    </citation>
    <scope>NUCLEOTIDE SEQUENCE [LARGE SCALE GENOMIC DNA]</scope>
    <source>
        <strain evidence="6 7">RN42</strain>
    </source>
</reference>
<dbReference type="InterPro" id="IPR036770">
    <property type="entry name" value="Ankyrin_rpt-contain_sf"/>
</dbReference>
<dbReference type="SMART" id="SM00248">
    <property type="entry name" value="ANK"/>
    <property type="match status" value="10"/>
</dbReference>
<feature type="repeat" description="ANK" evidence="3">
    <location>
        <begin position="1592"/>
        <end position="1624"/>
    </location>
</feature>
<sequence length="1733" mass="191378">MAPVVSKLSFILDELSSSPYSVSQVAPMVSCYVACLMGHIFPSIYHWHASRWTCKRVSIRHTGMKSGKFKELPTCHSSSRQSTLLYLLRYLSVFLKLPFAAAGDAGDDLTNNLFSDLAPLLALFGEQVARQYMCHSMSRIESLIFALGPLGIITAITGAIRVGGHTSLRALIGRAREGKGIVELELMSSNSIDVCEMWNGDGISRLLGSGKRAPVIEVFYYAQPESSASNNSDTSSLQPLISKAIAGDRPIVYDLKSAIADKILHVRPFPFTVGAQSDKTHESNEGCESDERLRTLVDAPPNLGINLAQYRLSRNELYIAAFLGIVFQSGVVVFAANVSLHPNIRNNPNLQKEGRAVQKFAFPVFAAGSLLLTVGLFLCAHIVEKSTREMTWEETAKSDPTRALQVLWIQKGAIVNDQNFQSYSLSKNLKGNARLDFTKSRKAENRTLSSLVSMTWAATSLSISGFILQFIGLRNLNWTVSIVQLGITAIMTAVRAALRRNLVLSEVNAKELPEGQEIESVAAHLGHCAPGRLAVGHSSSPLGLGRHCDNHAGTSKELHGFSRARSSMQATATGPDRTTPGPVVVYRSPPIGDESDGLGAQLVETSDAIEVAFQLRQISGWEMTCKETAQRLISCIEFAFNFCASNAEWGLLKAPEASPDVFSWHWTVPIELQLAADGTGTRQEWVVFTISSRGGRAHGREWIDWTLENESRLRLESLLGMAIFHFQAASTCSDGAPSPRRFRCIGTDRPTFNAWIRREGIAGLGDTNDTRPAFIHGAGLDAPKLPNDSAAYLLEEVFDSDTVPESYETIISQVIFTSFFDCLVGYLKTIGGSAFLQLSSRQSKTHITPPMQLGNKALSRLTQGLIDNGLGTFSEVRCCLIPILKNSEKLPAEDFHLLRPLFAEVESEILVNLADGDSGKVESLLLLLLDRTMNAARKPLLDASVRGTAKRNFRPGLECFALLLITYDRIFNNQVTEYHERAESLTCLICERIAIEHLAEGTKEPNATLDLIDRVFASVQDSSEPLWQERLTRFREAATLRHEREAPFFDHESRRHWIGLVGSVSQSCLWLRRYLFPEKSLSITEMDDDRIHSAFLYSTASLVPSPRTFDLLLPSENCCEASTAWFEAVESNSVLATLLLLESDVRHLKSEDYAGKTAIHYVVGRSSAKVILQVLLSSSGIAFEGSGNLLDKADSSGNTPLMIANSKNDGHAVQLLLFYGARHSDELGISCAAQLEQALRAAPSIMTTGPIGSPLGTRFDDHWQLSLYSNKWSIANPKPVVERTLWHWAAWRDSSWLLRYLMTSEHPSVSNFKIHTLSLHTLGRADSSGRTALHYAVGKGSLEFIKFVSNRRLGLPLGKGYLRPTELFSFGRDLFLEATREGQPRELLWHLFGIWNRYDIDQLSRMEIEWGSHSLLCIAVKTNDVDFLQAAIDSGAAVDGVDTSGHTVLQLCVLANSRVHLSMAKILVERGADITRCDRDDLSLLALASHHGWTETVEWFAKSGLDVNSRDRFGRTPLLLACQSGSEDTIRLLISCGAHISCFDYGGRNAMHHIAIPGPEIKGSKSAESVAGLLSLLLEYGDNILNGRDPDTGRTPLSFAAQNRDYSLVKRLLDAGCKADLEDNILRTPLSYAAEYARANVVRLLLEERNLWVSSDDMDMNGKTPMDYAAERGHTGVMEILSQYMEREHKQPSNPDVGLAVLLEADCSRRWARYLSKCEDEGERNHWAGRITV</sequence>
<evidence type="ECO:0000313" key="7">
    <source>
        <dbReference type="Proteomes" id="UP000275078"/>
    </source>
</evidence>
<keyword evidence="5" id="KW-0812">Transmembrane</keyword>
<dbReference type="PANTHER" id="PTHR24198">
    <property type="entry name" value="ANKYRIN REPEAT AND PROTEIN KINASE DOMAIN-CONTAINING PROTEIN"/>
    <property type="match status" value="1"/>
</dbReference>
<dbReference type="InterPro" id="IPR002110">
    <property type="entry name" value="Ankyrin_rpt"/>
</dbReference>
<evidence type="ECO:0000256" key="5">
    <source>
        <dbReference type="SAM" id="Phobius"/>
    </source>
</evidence>
<dbReference type="EMBL" id="ML119690">
    <property type="protein sequence ID" value="RPA80192.1"/>
    <property type="molecule type" value="Genomic_DNA"/>
</dbReference>
<dbReference type="PROSITE" id="PS50088">
    <property type="entry name" value="ANK_REPEAT"/>
    <property type="match status" value="4"/>
</dbReference>
<keyword evidence="1" id="KW-0677">Repeat</keyword>
<gene>
    <name evidence="6" type="ORF">BJ508DRAFT_226838</name>
</gene>
<feature type="repeat" description="ANK" evidence="3">
    <location>
        <begin position="1513"/>
        <end position="1545"/>
    </location>
</feature>
<dbReference type="STRING" id="1160509.A0A3N4I267"/>
<feature type="transmembrane region" description="Helical" evidence="5">
    <location>
        <begin position="448"/>
        <end position="472"/>
    </location>
</feature>
<evidence type="ECO:0000313" key="6">
    <source>
        <dbReference type="EMBL" id="RPA80192.1"/>
    </source>
</evidence>
<dbReference type="SUPFAM" id="SSF48403">
    <property type="entry name" value="Ankyrin repeat"/>
    <property type="match status" value="2"/>
</dbReference>
<dbReference type="Pfam" id="PF12796">
    <property type="entry name" value="Ank_2"/>
    <property type="match status" value="3"/>
</dbReference>
<feature type="region of interest" description="Disordered" evidence="4">
    <location>
        <begin position="559"/>
        <end position="581"/>
    </location>
</feature>
<dbReference type="Gene3D" id="1.25.40.20">
    <property type="entry name" value="Ankyrin repeat-containing domain"/>
    <property type="match status" value="2"/>
</dbReference>
<evidence type="ECO:0000256" key="1">
    <source>
        <dbReference type="ARBA" id="ARBA00022737"/>
    </source>
</evidence>
<feature type="transmembrane region" description="Helical" evidence="5">
    <location>
        <begin position="143"/>
        <end position="164"/>
    </location>
</feature>
<keyword evidence="5" id="KW-0472">Membrane</keyword>
<name>A0A3N4I267_ASCIM</name>
<keyword evidence="7" id="KW-1185">Reference proteome</keyword>
<dbReference type="PROSITE" id="PS50297">
    <property type="entry name" value="ANK_REP_REGION"/>
    <property type="match status" value="3"/>
</dbReference>
<accession>A0A3N4I267</accession>
<evidence type="ECO:0000256" key="3">
    <source>
        <dbReference type="PROSITE-ProRule" id="PRU00023"/>
    </source>
</evidence>
<feature type="repeat" description="ANK" evidence="3">
    <location>
        <begin position="1196"/>
        <end position="1221"/>
    </location>
</feature>
<dbReference type="Proteomes" id="UP000275078">
    <property type="component" value="Unassembled WGS sequence"/>
</dbReference>
<feature type="repeat" description="ANK" evidence="3">
    <location>
        <begin position="1444"/>
        <end position="1479"/>
    </location>
</feature>
<evidence type="ECO:0000256" key="4">
    <source>
        <dbReference type="SAM" id="MobiDB-lite"/>
    </source>
</evidence>